<dbReference type="InterPro" id="IPR032071">
    <property type="entry name" value="DUF4806"/>
</dbReference>
<dbReference type="VEuPathDB" id="VectorBase:AAEL010576"/>
<dbReference type="OMA" id="IDLVDCF"/>
<dbReference type="HOGENOM" id="CLU_1769583_0_0_1"/>
<dbReference type="EMBL" id="CH477310">
    <property type="protein sequence ID" value="EAT43945.1"/>
    <property type="molecule type" value="Genomic_DNA"/>
</dbReference>
<name>Q17CD0_AEDAE</name>
<reference evidence="2" key="2">
    <citation type="journal article" date="2007" name="Science">
        <title>Genome sequence of Aedes aegypti, a major arbovirus vector.</title>
        <authorList>
            <person name="Nene V."/>
            <person name="Wortman J.R."/>
            <person name="Lawson D."/>
            <person name="Haas B."/>
            <person name="Kodira C."/>
            <person name="Tu Z.J."/>
            <person name="Loftus B."/>
            <person name="Xi Z."/>
            <person name="Megy K."/>
            <person name="Grabherr M."/>
            <person name="Ren Q."/>
            <person name="Zdobnov E.M."/>
            <person name="Lobo N.F."/>
            <person name="Campbell K.S."/>
            <person name="Brown S.E."/>
            <person name="Bonaldo M.F."/>
            <person name="Zhu J."/>
            <person name="Sinkins S.P."/>
            <person name="Hogenkamp D.G."/>
            <person name="Amedeo P."/>
            <person name="Arensburger P."/>
            <person name="Atkinson P.W."/>
            <person name="Bidwell S."/>
            <person name="Biedler J."/>
            <person name="Birney E."/>
            <person name="Bruggner R.V."/>
            <person name="Costas J."/>
            <person name="Coy M.R."/>
            <person name="Crabtree J."/>
            <person name="Crawford M."/>
            <person name="Debruyn B."/>
            <person name="Decaprio D."/>
            <person name="Eiglmeier K."/>
            <person name="Eisenstadt E."/>
            <person name="El-Dorry H."/>
            <person name="Gelbart W.M."/>
            <person name="Gomes S.L."/>
            <person name="Hammond M."/>
            <person name="Hannick L.I."/>
            <person name="Hogan J.R."/>
            <person name="Holmes M.H."/>
            <person name="Jaffe D."/>
            <person name="Johnston J.S."/>
            <person name="Kennedy R.C."/>
            <person name="Koo H."/>
            <person name="Kravitz S."/>
            <person name="Kriventseva E.V."/>
            <person name="Kulp D."/>
            <person name="Labutti K."/>
            <person name="Lee E."/>
            <person name="Li S."/>
            <person name="Lovin D.D."/>
            <person name="Mao C."/>
            <person name="Mauceli E."/>
            <person name="Menck C.F."/>
            <person name="Miller J.R."/>
            <person name="Montgomery P."/>
            <person name="Mori A."/>
            <person name="Nascimento A.L."/>
            <person name="Naveira H.F."/>
            <person name="Nusbaum C."/>
            <person name="O'leary S."/>
            <person name="Orvis J."/>
            <person name="Pertea M."/>
            <person name="Quesneville H."/>
            <person name="Reidenbach K.R."/>
            <person name="Rogers Y.H."/>
            <person name="Roth C.W."/>
            <person name="Schneider J.R."/>
            <person name="Schatz M."/>
            <person name="Shumway M."/>
            <person name="Stanke M."/>
            <person name="Stinson E.O."/>
            <person name="Tubio J.M."/>
            <person name="Vanzee J.P."/>
            <person name="Verjovski-Almeida S."/>
            <person name="Werner D."/>
            <person name="White O."/>
            <person name="Wyder S."/>
            <person name="Zeng Q."/>
            <person name="Zhao Q."/>
            <person name="Zhao Y."/>
            <person name="Hill C.A."/>
            <person name="Raikhel A.S."/>
            <person name="Soares M.B."/>
            <person name="Knudson D.L."/>
            <person name="Lee N.H."/>
            <person name="Galagan J."/>
            <person name="Salzberg S.L."/>
            <person name="Paulsen I.T."/>
            <person name="Dimopoulos G."/>
            <person name="Collins F.H."/>
            <person name="Birren B."/>
            <person name="Fraser-Liggett C.M."/>
            <person name="Severson D.W."/>
        </authorList>
    </citation>
    <scope>NUCLEOTIDE SEQUENCE [LARGE SCALE GENOMIC DNA]</scope>
    <source>
        <strain evidence="2">Liverpool</strain>
    </source>
</reference>
<reference evidence="2" key="3">
    <citation type="submission" date="2012-09" db="EMBL/GenBank/DDBJ databases">
        <authorList>
            <consortium name="VectorBase"/>
        </authorList>
    </citation>
    <scope>NUCLEOTIDE SEQUENCE</scope>
    <source>
        <strain evidence="2">Liverpool</strain>
    </source>
</reference>
<dbReference type="AlphaFoldDB" id="Q17CD0"/>
<evidence type="ECO:0000313" key="2">
    <source>
        <dbReference type="EMBL" id="EAT43945.1"/>
    </source>
</evidence>
<feature type="domain" description="DUF4806" evidence="1">
    <location>
        <begin position="34"/>
        <end position="120"/>
    </location>
</feature>
<organism evidence="2 3">
    <name type="scientific">Aedes aegypti</name>
    <name type="common">Yellowfever mosquito</name>
    <name type="synonym">Culex aegypti</name>
    <dbReference type="NCBI Taxonomy" id="7159"/>
    <lineage>
        <taxon>Eukaryota</taxon>
        <taxon>Metazoa</taxon>
        <taxon>Ecdysozoa</taxon>
        <taxon>Arthropoda</taxon>
        <taxon>Hexapoda</taxon>
        <taxon>Insecta</taxon>
        <taxon>Pterygota</taxon>
        <taxon>Neoptera</taxon>
        <taxon>Endopterygota</taxon>
        <taxon>Diptera</taxon>
        <taxon>Nematocera</taxon>
        <taxon>Culicoidea</taxon>
        <taxon>Culicidae</taxon>
        <taxon>Culicinae</taxon>
        <taxon>Aedini</taxon>
        <taxon>Aedes</taxon>
        <taxon>Stegomyia</taxon>
    </lineage>
</organism>
<dbReference type="PaxDb" id="7159-AAEL004636-PA"/>
<dbReference type="Proteomes" id="UP000682892">
    <property type="component" value="Chromosome 1"/>
</dbReference>
<proteinExistence type="predicted"/>
<evidence type="ECO:0000313" key="3">
    <source>
        <dbReference type="Proteomes" id="UP000682892"/>
    </source>
</evidence>
<reference evidence="2" key="1">
    <citation type="submission" date="2005-10" db="EMBL/GenBank/DDBJ databases">
        <authorList>
            <person name="Loftus B.J."/>
            <person name="Nene V.M."/>
            <person name="Hannick L.I."/>
            <person name="Bidwell S."/>
            <person name="Haas B."/>
            <person name="Amedeo P."/>
            <person name="Orvis J."/>
            <person name="Wortman J.R."/>
            <person name="White O.R."/>
            <person name="Salzberg S."/>
            <person name="Shumway M."/>
            <person name="Koo H."/>
            <person name="Zhao Y."/>
            <person name="Holmes M."/>
            <person name="Miller J."/>
            <person name="Schatz M."/>
            <person name="Pop M."/>
            <person name="Pai G."/>
            <person name="Utterback T."/>
            <person name="Rogers Y.-H."/>
            <person name="Kravitz S."/>
            <person name="Fraser C.M."/>
        </authorList>
    </citation>
    <scope>NUCLEOTIDE SEQUENCE</scope>
    <source>
        <strain evidence="2">Liverpool</strain>
    </source>
</reference>
<dbReference type="Pfam" id="PF16064">
    <property type="entry name" value="DUF4806"/>
    <property type="match status" value="1"/>
</dbReference>
<gene>
    <name evidence="2" type="ORF">AaeL_AAEL004636</name>
</gene>
<accession>Q17CD0</accession>
<sequence>MEKLKLELAQLDVLFSRRREMKQQTGSGKGRPAVVGFEFPLKAEDDVERLEVAVNSDATIRSQYIQLLKAKKLKHIDLVDCFPMLFGSSSMEGYTWSGCRMVKFPKKSMKNYSIFNDCML</sequence>
<feature type="non-terminal residue" evidence="2">
    <location>
        <position position="120"/>
    </location>
</feature>
<protein>
    <submittedName>
        <fullName evidence="2">AAEL004636-PA</fullName>
    </submittedName>
</protein>
<evidence type="ECO:0000259" key="1">
    <source>
        <dbReference type="Pfam" id="PF16064"/>
    </source>
</evidence>
<dbReference type="PhylomeDB" id="Q17CD0"/>